<keyword evidence="2" id="KW-0238">DNA-binding</keyword>
<dbReference type="AlphaFoldDB" id="A0A1I6MWG3"/>
<dbReference type="InterPro" id="IPR051212">
    <property type="entry name" value="Type-I_RE_S_subunit"/>
</dbReference>
<feature type="coiled-coil region" evidence="3">
    <location>
        <begin position="167"/>
        <end position="198"/>
    </location>
</feature>
<proteinExistence type="predicted"/>
<evidence type="ECO:0000256" key="2">
    <source>
        <dbReference type="ARBA" id="ARBA00023125"/>
    </source>
</evidence>
<dbReference type="PANTHER" id="PTHR43140">
    <property type="entry name" value="TYPE-1 RESTRICTION ENZYME ECOKI SPECIFICITY PROTEIN"/>
    <property type="match status" value="1"/>
</dbReference>
<organism evidence="4 5">
    <name type="scientific">Yoonia litorea</name>
    <dbReference type="NCBI Taxonomy" id="1123755"/>
    <lineage>
        <taxon>Bacteria</taxon>
        <taxon>Pseudomonadati</taxon>
        <taxon>Pseudomonadota</taxon>
        <taxon>Alphaproteobacteria</taxon>
        <taxon>Rhodobacterales</taxon>
        <taxon>Paracoccaceae</taxon>
        <taxon>Yoonia</taxon>
    </lineage>
</organism>
<dbReference type="RefSeq" id="WP_090208864.1">
    <property type="nucleotide sequence ID" value="NZ_FOZM01000002.1"/>
</dbReference>
<dbReference type="Proteomes" id="UP000198926">
    <property type="component" value="Unassembled WGS sequence"/>
</dbReference>
<reference evidence="4 5" key="1">
    <citation type="submission" date="2016-10" db="EMBL/GenBank/DDBJ databases">
        <authorList>
            <person name="de Groot N.N."/>
        </authorList>
    </citation>
    <scope>NUCLEOTIDE SEQUENCE [LARGE SCALE GENOMIC DNA]</scope>
    <source>
        <strain evidence="4 5">DSM 29433</strain>
    </source>
</reference>
<dbReference type="InterPro" id="IPR044946">
    <property type="entry name" value="Restrct_endonuc_typeI_TRD_sf"/>
</dbReference>
<protein>
    <submittedName>
        <fullName evidence="4">Type I restriction enzyme, S subunit</fullName>
    </submittedName>
</protein>
<gene>
    <name evidence="4" type="ORF">SAMN05444714_2461</name>
</gene>
<evidence type="ECO:0000313" key="5">
    <source>
        <dbReference type="Proteomes" id="UP000198926"/>
    </source>
</evidence>
<evidence type="ECO:0000256" key="3">
    <source>
        <dbReference type="SAM" id="Coils"/>
    </source>
</evidence>
<evidence type="ECO:0000256" key="1">
    <source>
        <dbReference type="ARBA" id="ARBA00022747"/>
    </source>
</evidence>
<evidence type="ECO:0000313" key="4">
    <source>
        <dbReference type="EMBL" id="SFS20046.1"/>
    </source>
</evidence>
<dbReference type="GO" id="GO:0003677">
    <property type="term" value="F:DNA binding"/>
    <property type="evidence" value="ECO:0007669"/>
    <property type="project" value="UniProtKB-KW"/>
</dbReference>
<accession>A0A1I6MWG3</accession>
<name>A0A1I6MWG3_9RHOB</name>
<dbReference type="OrthoDB" id="512700at2"/>
<dbReference type="PANTHER" id="PTHR43140:SF1">
    <property type="entry name" value="TYPE I RESTRICTION ENZYME ECOKI SPECIFICITY SUBUNIT"/>
    <property type="match status" value="1"/>
</dbReference>
<keyword evidence="5" id="KW-1185">Reference proteome</keyword>
<dbReference type="GO" id="GO:0009307">
    <property type="term" value="P:DNA restriction-modification system"/>
    <property type="evidence" value="ECO:0007669"/>
    <property type="project" value="UniProtKB-KW"/>
</dbReference>
<keyword evidence="3" id="KW-0175">Coiled coil</keyword>
<dbReference type="SUPFAM" id="SSF116734">
    <property type="entry name" value="DNA methylase specificity domain"/>
    <property type="match status" value="2"/>
</dbReference>
<sequence>MNAVSPAFPWATVGGPNGWQNLNARRLFKEVVVRSHGDEPLASATQERGIVARDDLDIQVWNPESDTSNYKRIEPGQFVISLRSFQGGFEISRITGILSPAYTTLHPLRPDLNEFYRWFFKSVPFISAVNSVASGIRQGKAIKFEDFASLSLPVPPSKDAGIISAYLDRETGRIDALVERLERLIALLTEKRQAVISEAVTKGLNPDAPMKDSGIDWLGEVPAHWEVKRLKHIVVPKGVQIGPFGQFLREHTVDASTTKLIGQENVLSNDFAKGDRWINDDQYEGVPRYWVVEGDILFTRKGSIGKCSVVPPMMGRAIIDSDTIRVRLDETIAATAFVRLALTQSTMSEVQTRLNARGAILSGVNSETLGNMVLCLPPLAEQVDLMTELNSQLQEFASAIGRVEKMITASKERRSALISAAVTGQIPVAEMIPDTQPEDAA</sequence>
<dbReference type="Gene3D" id="1.10.287.1120">
    <property type="entry name" value="Bipartite methylase S protein"/>
    <property type="match status" value="1"/>
</dbReference>
<dbReference type="Gene3D" id="3.90.220.20">
    <property type="entry name" value="DNA methylase specificity domains"/>
    <property type="match status" value="2"/>
</dbReference>
<dbReference type="STRING" id="1123755.SAMN05444714_2461"/>
<keyword evidence="1" id="KW-0680">Restriction system</keyword>
<dbReference type="EMBL" id="FOZM01000002">
    <property type="protein sequence ID" value="SFS20046.1"/>
    <property type="molecule type" value="Genomic_DNA"/>
</dbReference>